<evidence type="ECO:0008006" key="4">
    <source>
        <dbReference type="Google" id="ProtNLM"/>
    </source>
</evidence>
<feature type="chain" id="PRO_5016724680" description="DUF4468 domain-containing protein" evidence="1">
    <location>
        <begin position="18"/>
        <end position="151"/>
    </location>
</feature>
<organism evidence="2 3">
    <name type="scientific">Runella rosea</name>
    <dbReference type="NCBI Taxonomy" id="2259595"/>
    <lineage>
        <taxon>Bacteria</taxon>
        <taxon>Pseudomonadati</taxon>
        <taxon>Bacteroidota</taxon>
        <taxon>Cytophagia</taxon>
        <taxon>Cytophagales</taxon>
        <taxon>Spirosomataceae</taxon>
        <taxon>Runella</taxon>
    </lineage>
</organism>
<dbReference type="Proteomes" id="UP000251993">
    <property type="component" value="Chromosome"/>
</dbReference>
<protein>
    <recommendedName>
        <fullName evidence="4">DUF4468 domain-containing protein</fullName>
    </recommendedName>
</protein>
<keyword evidence="3" id="KW-1185">Reference proteome</keyword>
<evidence type="ECO:0000313" key="2">
    <source>
        <dbReference type="EMBL" id="AXE16311.1"/>
    </source>
</evidence>
<gene>
    <name evidence="2" type="ORF">DR864_00490</name>
</gene>
<sequence length="151" mass="17265">MPIRFLFFCLFPLVSCAQTFSYGRFVARNHTVVWTEKFEIKDMDEPIIVDAVKEQLSGKEYVRFDTLQQHEIVSGWLINPPATAIAKARFRVDILYEGYVVAVSEIVESASNVEAPLESCLLESNGSFIKNPPKRVETLDSFLIKLFEIKQ</sequence>
<dbReference type="AlphaFoldDB" id="A0A344TCE0"/>
<dbReference type="RefSeq" id="WP_114065098.1">
    <property type="nucleotide sequence ID" value="NZ_CP030850.1"/>
</dbReference>
<accession>A0A344TCE0</accession>
<evidence type="ECO:0000313" key="3">
    <source>
        <dbReference type="Proteomes" id="UP000251993"/>
    </source>
</evidence>
<reference evidence="2 3" key="1">
    <citation type="submission" date="2018-07" db="EMBL/GenBank/DDBJ databases">
        <title>Genome sequencing of Runella.</title>
        <authorList>
            <person name="Baek M.-G."/>
            <person name="Yi H."/>
        </authorList>
    </citation>
    <scope>NUCLEOTIDE SEQUENCE [LARGE SCALE GENOMIC DNA]</scope>
    <source>
        <strain evidence="2 3">HYN0085</strain>
    </source>
</reference>
<dbReference type="EMBL" id="CP030850">
    <property type="protein sequence ID" value="AXE16311.1"/>
    <property type="molecule type" value="Genomic_DNA"/>
</dbReference>
<evidence type="ECO:0000256" key="1">
    <source>
        <dbReference type="SAM" id="SignalP"/>
    </source>
</evidence>
<feature type="signal peptide" evidence="1">
    <location>
        <begin position="1"/>
        <end position="17"/>
    </location>
</feature>
<keyword evidence="1" id="KW-0732">Signal</keyword>
<dbReference type="OrthoDB" id="954598at2"/>
<proteinExistence type="predicted"/>
<name>A0A344TCE0_9BACT</name>
<dbReference type="KEGG" id="run:DR864_00490"/>